<dbReference type="Pfam" id="PF05050">
    <property type="entry name" value="Methyltransf_21"/>
    <property type="match status" value="1"/>
</dbReference>
<keyword evidence="2" id="KW-0489">Methyltransferase</keyword>
<accession>A7YXX6</accession>
<dbReference type="InterPro" id="IPR006342">
    <property type="entry name" value="FkbM_mtfrase"/>
</dbReference>
<sequence length="360" mass="40572">MPLDTHVGESANIYFRRIFKVLAWASCVILTRARSYATHDLETAVFENFDFSYESCTTFLSYIDWNENVTDDQWSVKLHRAVNCVRYREDLARDANRPAALTGLHIPTMVTPTIAKHLPHLPPFYFVLPIWDTVVSNEVRTTGLYDSLEIDVLMKLSVPGDAFVDIGANVGSVTVPMAFHVGRNGTVYAFEPFRQVFQYLNANVAVNGLENVHTFHTALSDKHAESSVHVPAPLLTEGQNVGMYGVFKQNSLEPNEPLSKHKQEEVSVRTLDSFQLPRADVVKIDVEGHAPRVLAGGVQTLKQHRPFLWFEHSGSTPDVLTESDMAYSCMQFTEATEDTFLCSPHERLHELSSRMNKQTD</sequence>
<name>A7YXX6_KARVE</name>
<dbReference type="InterPro" id="IPR052514">
    <property type="entry name" value="SAM-dependent_MTase"/>
</dbReference>
<dbReference type="GO" id="GO:0008168">
    <property type="term" value="F:methyltransferase activity"/>
    <property type="evidence" value="ECO:0007669"/>
    <property type="project" value="UniProtKB-KW"/>
</dbReference>
<dbReference type="PANTHER" id="PTHR34203">
    <property type="entry name" value="METHYLTRANSFERASE, FKBM FAMILY PROTEIN"/>
    <property type="match status" value="1"/>
</dbReference>
<organism evidence="2">
    <name type="scientific">Karlodinium veneficum</name>
    <name type="common">Dinoflagellate</name>
    <name type="synonym">Karlodinium micrum</name>
    <dbReference type="NCBI Taxonomy" id="407301"/>
    <lineage>
        <taxon>Eukaryota</taxon>
        <taxon>Sar</taxon>
        <taxon>Alveolata</taxon>
        <taxon>Dinophyceae</taxon>
        <taxon>Gymnodiniales</taxon>
        <taxon>Kareniaceae</taxon>
        <taxon>Karlodinium</taxon>
    </lineage>
</organism>
<dbReference type="AlphaFoldDB" id="A7YXX6"/>
<keyword evidence="2" id="KW-0808">Transferase</keyword>
<protein>
    <submittedName>
        <fullName evidence="2">Methyltransferase-like protein</fullName>
    </submittedName>
</protein>
<reference evidence="2" key="1">
    <citation type="journal article" date="2007" name="Proc. Natl. Acad. Sci. U.S.A.">
        <title>Spliced leader RNA trans-splicing in dinoflagellates.</title>
        <authorList>
            <person name="Zhang H."/>
            <person name="Hou Y."/>
            <person name="Miranda L."/>
            <person name="Campbell D.A."/>
            <person name="Sturm N.R."/>
            <person name="Gaasterland T."/>
            <person name="Lin S."/>
        </authorList>
    </citation>
    <scope>NUCLEOTIDE SEQUENCE</scope>
    <source>
        <strain evidence="2">CCMP1975</strain>
    </source>
</reference>
<feature type="domain" description="Methyltransferase FkbM" evidence="1">
    <location>
        <begin position="165"/>
        <end position="316"/>
    </location>
</feature>
<dbReference type="SUPFAM" id="SSF53335">
    <property type="entry name" value="S-adenosyl-L-methionine-dependent methyltransferases"/>
    <property type="match status" value="1"/>
</dbReference>
<evidence type="ECO:0000313" key="2">
    <source>
        <dbReference type="EMBL" id="ABV22255.1"/>
    </source>
</evidence>
<evidence type="ECO:0000259" key="1">
    <source>
        <dbReference type="Pfam" id="PF05050"/>
    </source>
</evidence>
<dbReference type="NCBIfam" id="TIGR01444">
    <property type="entry name" value="fkbM_fam"/>
    <property type="match status" value="1"/>
</dbReference>
<dbReference type="EMBL" id="EF134141">
    <property type="protein sequence ID" value="ABV22255.1"/>
    <property type="molecule type" value="mRNA"/>
</dbReference>
<dbReference type="GO" id="GO:0032259">
    <property type="term" value="P:methylation"/>
    <property type="evidence" value="ECO:0007669"/>
    <property type="project" value="UniProtKB-KW"/>
</dbReference>
<proteinExistence type="evidence at transcript level"/>
<dbReference type="PANTHER" id="PTHR34203:SF15">
    <property type="entry name" value="SLL1173 PROTEIN"/>
    <property type="match status" value="1"/>
</dbReference>
<dbReference type="Gene3D" id="3.40.50.150">
    <property type="entry name" value="Vaccinia Virus protein VP39"/>
    <property type="match status" value="1"/>
</dbReference>
<dbReference type="InterPro" id="IPR029063">
    <property type="entry name" value="SAM-dependent_MTases_sf"/>
</dbReference>